<dbReference type="Gene3D" id="3.10.120.10">
    <property type="entry name" value="Cytochrome b5-like heme/steroid binding domain"/>
    <property type="match status" value="1"/>
</dbReference>
<dbReference type="PANTHER" id="PTHR46237">
    <property type="entry name" value="CYTOCHROME B5 REDUCTASE 4 FAMILY MEMBER"/>
    <property type="match status" value="1"/>
</dbReference>
<feature type="compositionally biased region" description="Basic and acidic residues" evidence="4">
    <location>
        <begin position="65"/>
        <end position="81"/>
    </location>
</feature>
<feature type="compositionally biased region" description="Basic and acidic residues" evidence="4">
    <location>
        <begin position="44"/>
        <end position="57"/>
    </location>
</feature>
<feature type="domain" description="Cytochrome b5 heme-binding" evidence="6">
    <location>
        <begin position="295"/>
        <end position="373"/>
    </location>
</feature>
<evidence type="ECO:0000256" key="4">
    <source>
        <dbReference type="SAM" id="MobiDB-lite"/>
    </source>
</evidence>
<dbReference type="Pfam" id="PF00173">
    <property type="entry name" value="Cyt-b5"/>
    <property type="match status" value="1"/>
</dbReference>
<dbReference type="GO" id="GO:0046872">
    <property type="term" value="F:metal ion binding"/>
    <property type="evidence" value="ECO:0007669"/>
    <property type="project" value="UniProtKB-KW"/>
</dbReference>
<dbReference type="Proteomes" id="UP000537989">
    <property type="component" value="Unassembled WGS sequence"/>
</dbReference>
<feature type="compositionally biased region" description="Polar residues" evidence="4">
    <location>
        <begin position="82"/>
        <end position="91"/>
    </location>
</feature>
<evidence type="ECO:0000256" key="3">
    <source>
        <dbReference type="ARBA" id="ARBA00023004"/>
    </source>
</evidence>
<evidence type="ECO:0000313" key="7">
    <source>
        <dbReference type="EMBL" id="KAF5247634.1"/>
    </source>
</evidence>
<dbReference type="EMBL" id="JAAMOD010000014">
    <property type="protein sequence ID" value="KAF5247634.1"/>
    <property type="molecule type" value="Genomic_DNA"/>
</dbReference>
<keyword evidence="5" id="KW-0732">Signal</keyword>
<sequence>MGYIGISLIVASVVWVIVRPPSWMPEPLQVLLRWRGSGPPAITAKDKAKAEAEHDSDPGPSIMVSDHEVEPGPRLRARPADNRTTQDVNQGKPTTPATSTSSSLKAAKGDVSSMLPPPLPKVAPPPPIIAEPEEEQTTPKAVASNPPSISVPSFSLDNAPMAPSSHPAPQRSPTAPGPAPSLGLPTARQPSMMPPPPPPGRLPPPTSTANPPVGRMPTLSQFPAMNSPQRARGPVPNRGPPSSSLGGLAPPPTHSAKPNKPSRKVLLTPGHSPLDWARISGPNADLRGVEPSTPYLRVTPSMLKRMTGRKGKDAWMALNGKVYNVTPYADFHPGGIPELMRGAGRDATKIYGEVHPWVNYETMLSACLVGLLVEESEGAENQMDQMD</sequence>
<accession>A0AAN6CAK2</accession>
<feature type="compositionally biased region" description="Low complexity" evidence="4">
    <location>
        <begin position="92"/>
        <end position="106"/>
    </location>
</feature>
<dbReference type="GO" id="GO:0004128">
    <property type="term" value="F:cytochrome-b5 reductase activity, acting on NAD(P)H"/>
    <property type="evidence" value="ECO:0007669"/>
    <property type="project" value="TreeGrafter"/>
</dbReference>
<reference evidence="7 8" key="1">
    <citation type="submission" date="2020-02" db="EMBL/GenBank/DDBJ databases">
        <title>Identification and distribution of gene clusters putatively required for synthesis of sphingolipid metabolism inhibitors in phylogenetically diverse species of the filamentous fungus Fusarium.</title>
        <authorList>
            <person name="Kim H.-S."/>
            <person name="Busman M."/>
            <person name="Brown D.W."/>
            <person name="Divon H."/>
            <person name="Uhlig S."/>
            <person name="Proctor R.H."/>
        </authorList>
    </citation>
    <scope>NUCLEOTIDE SEQUENCE [LARGE SCALE GENOMIC DNA]</scope>
    <source>
        <strain evidence="7 8">NRRL 2903</strain>
    </source>
</reference>
<dbReference type="AlphaFoldDB" id="A0AAN6CAK2"/>
<dbReference type="InterPro" id="IPR036400">
    <property type="entry name" value="Cyt_B5-like_heme/steroid_sf"/>
</dbReference>
<evidence type="ECO:0000313" key="8">
    <source>
        <dbReference type="Proteomes" id="UP000537989"/>
    </source>
</evidence>
<dbReference type="SUPFAM" id="SSF55856">
    <property type="entry name" value="Cytochrome b5-like heme/steroid binding domain"/>
    <property type="match status" value="1"/>
</dbReference>
<evidence type="ECO:0000256" key="2">
    <source>
        <dbReference type="ARBA" id="ARBA00022723"/>
    </source>
</evidence>
<name>A0AAN6CAK2_FUSAU</name>
<proteinExistence type="predicted"/>
<keyword evidence="8" id="KW-1185">Reference proteome</keyword>
<feature type="region of interest" description="Disordered" evidence="4">
    <location>
        <begin position="41"/>
        <end position="269"/>
    </location>
</feature>
<evidence type="ECO:0000259" key="6">
    <source>
        <dbReference type="PROSITE" id="PS50255"/>
    </source>
</evidence>
<evidence type="ECO:0000256" key="1">
    <source>
        <dbReference type="ARBA" id="ARBA00022617"/>
    </source>
</evidence>
<organism evidence="7 8">
    <name type="scientific">Fusarium austroamericanum</name>
    <dbReference type="NCBI Taxonomy" id="282268"/>
    <lineage>
        <taxon>Eukaryota</taxon>
        <taxon>Fungi</taxon>
        <taxon>Dikarya</taxon>
        <taxon>Ascomycota</taxon>
        <taxon>Pezizomycotina</taxon>
        <taxon>Sordariomycetes</taxon>
        <taxon>Hypocreomycetidae</taxon>
        <taxon>Hypocreales</taxon>
        <taxon>Nectriaceae</taxon>
        <taxon>Fusarium</taxon>
    </lineage>
</organism>
<dbReference type="SMART" id="SM01117">
    <property type="entry name" value="Cyt-b5"/>
    <property type="match status" value="1"/>
</dbReference>
<evidence type="ECO:0000256" key="5">
    <source>
        <dbReference type="SAM" id="SignalP"/>
    </source>
</evidence>
<feature type="compositionally biased region" description="Pro residues" evidence="4">
    <location>
        <begin position="192"/>
        <end position="206"/>
    </location>
</feature>
<keyword evidence="1" id="KW-0349">Heme</keyword>
<dbReference type="GO" id="GO:0005737">
    <property type="term" value="C:cytoplasm"/>
    <property type="evidence" value="ECO:0007669"/>
    <property type="project" value="TreeGrafter"/>
</dbReference>
<dbReference type="FunFam" id="3.10.120.10:FF:000001">
    <property type="entry name" value="Cytochrome b5 reductase 4"/>
    <property type="match status" value="1"/>
</dbReference>
<keyword evidence="3" id="KW-0408">Iron</keyword>
<feature type="compositionally biased region" description="Polar residues" evidence="4">
    <location>
        <begin position="145"/>
        <end position="156"/>
    </location>
</feature>
<protein>
    <recommendedName>
        <fullName evidence="6">Cytochrome b5 heme-binding domain-containing protein</fullName>
    </recommendedName>
</protein>
<gene>
    <name evidence="7" type="ORF">FAUST_690</name>
</gene>
<feature type="signal peptide" evidence="5">
    <location>
        <begin position="1"/>
        <end position="25"/>
    </location>
</feature>
<dbReference type="InterPro" id="IPR051872">
    <property type="entry name" value="Cytochrome_b5/Flavoprotein_Rdt"/>
</dbReference>
<feature type="chain" id="PRO_5043051520" description="Cytochrome b5 heme-binding domain-containing protein" evidence="5">
    <location>
        <begin position="26"/>
        <end position="387"/>
    </location>
</feature>
<comment type="caution">
    <text evidence="7">The sequence shown here is derived from an EMBL/GenBank/DDBJ whole genome shotgun (WGS) entry which is preliminary data.</text>
</comment>
<dbReference type="InterPro" id="IPR001199">
    <property type="entry name" value="Cyt_B5-like_heme/steroid-bd"/>
</dbReference>
<keyword evidence="2" id="KW-0479">Metal-binding</keyword>
<feature type="compositionally biased region" description="Polar residues" evidence="4">
    <location>
        <begin position="218"/>
        <end position="229"/>
    </location>
</feature>
<feature type="compositionally biased region" description="Pro residues" evidence="4">
    <location>
        <begin position="115"/>
        <end position="129"/>
    </location>
</feature>
<dbReference type="GO" id="GO:0020037">
    <property type="term" value="F:heme binding"/>
    <property type="evidence" value="ECO:0007669"/>
    <property type="project" value="TreeGrafter"/>
</dbReference>
<dbReference type="PANTHER" id="PTHR46237:SF1">
    <property type="entry name" value="CYTOCHROME B5 REDUCTASE 4"/>
    <property type="match status" value="1"/>
</dbReference>
<dbReference type="PROSITE" id="PS50255">
    <property type="entry name" value="CYTOCHROME_B5_2"/>
    <property type="match status" value="1"/>
</dbReference>